<organism evidence="3 4">
    <name type="scientific">Streptomyces ambofaciens (strain ATCC 23877 / 3486 / DSM 40053 / JCM 4204 / NBRC 12836 / NRRL B-2516)</name>
    <dbReference type="NCBI Taxonomy" id="278992"/>
    <lineage>
        <taxon>Bacteria</taxon>
        <taxon>Bacillati</taxon>
        <taxon>Actinomycetota</taxon>
        <taxon>Actinomycetes</taxon>
        <taxon>Kitasatosporales</taxon>
        <taxon>Streptomycetaceae</taxon>
        <taxon>Streptomyces</taxon>
    </lineage>
</organism>
<dbReference type="InterPro" id="IPR036457">
    <property type="entry name" value="PPM-type-like_dom_sf"/>
</dbReference>
<evidence type="ECO:0000313" key="3">
    <source>
        <dbReference type="EMBL" id="AKZ59085.1"/>
    </source>
</evidence>
<dbReference type="AlphaFoldDB" id="A0A0K2B149"/>
<protein>
    <submittedName>
        <fullName evidence="3">Putative magnesium or manganese-dependent protein phosphatase</fullName>
    </submittedName>
</protein>
<evidence type="ECO:0000256" key="1">
    <source>
        <dbReference type="ARBA" id="ARBA00022801"/>
    </source>
</evidence>
<name>A0A0K2B149_STRA7</name>
<dbReference type="InterPro" id="IPR052016">
    <property type="entry name" value="Bact_Sigma-Reg"/>
</dbReference>
<dbReference type="KEGG" id="samb:SAM23877_6040"/>
<reference evidence="4" key="1">
    <citation type="journal article" date="2015" name="J. Biotechnol.">
        <title>Complete genome sequence of Streptomyces ambofaciens ATCC 23877, the spiramycin producer.</title>
        <authorList>
            <person name="Thibessard A."/>
            <person name="Haas D."/>
            <person name="Gerbaud C."/>
            <person name="Aigle B."/>
            <person name="Lautru S."/>
            <person name="Pernodet J.L."/>
            <person name="Leblond P."/>
        </authorList>
    </citation>
    <scope>NUCLEOTIDE SEQUENCE [LARGE SCALE GENOMIC DNA]</scope>
    <source>
        <strain evidence="4">ATCC 23877 / 3486 / DSM 40053 / JCM 4204 / NBRC 12836 / NRRL B-2516</strain>
    </source>
</reference>
<feature type="domain" description="PPM-type phosphatase" evidence="2">
    <location>
        <begin position="179"/>
        <end position="384"/>
    </location>
</feature>
<dbReference type="Pfam" id="PF07228">
    <property type="entry name" value="SpoIIE"/>
    <property type="match status" value="1"/>
</dbReference>
<evidence type="ECO:0000313" key="4">
    <source>
        <dbReference type="Proteomes" id="UP000061018"/>
    </source>
</evidence>
<gene>
    <name evidence="3" type="primary">prpB</name>
    <name evidence="3" type="ORF">SAM23877_6040</name>
</gene>
<dbReference type="STRING" id="1889.SAM40697_5510"/>
<dbReference type="PANTHER" id="PTHR43156">
    <property type="entry name" value="STAGE II SPORULATION PROTEIN E-RELATED"/>
    <property type="match status" value="1"/>
</dbReference>
<dbReference type="GO" id="GO:0016791">
    <property type="term" value="F:phosphatase activity"/>
    <property type="evidence" value="ECO:0007669"/>
    <property type="project" value="TreeGrafter"/>
</dbReference>
<accession>A0A0K2B149</accession>
<keyword evidence="1" id="KW-0378">Hydrolase</keyword>
<dbReference type="InterPro" id="IPR001932">
    <property type="entry name" value="PPM-type_phosphatase-like_dom"/>
</dbReference>
<dbReference type="Gene3D" id="3.60.40.10">
    <property type="entry name" value="PPM-type phosphatase domain"/>
    <property type="match status" value="1"/>
</dbReference>
<sequence length="403" mass="43875">MLNGEGLGLDDVLRAAEGAAPVESVDVVARNLEKRFSAREVSFLFVDMLGREALRLPRAGTAEQERGEPERLELAGSVYDRVLRSQRLHQEDDGEGGCRLVAPVTNRGDCVGVLELVVPYADDTVRDAVAQAAHALAYIVVTDRRFTDLYHCCRRTTPMSLAAEIQHQLLPSAACCEAEQFTLVGGLVPADDIGGDTYDYALDQDVLHLSITDAMGHDTASALLATLTVNALRGARRAGHGLLDQAYAAHHAITSHARGMTTGQLLRVRLESGDCELVNAGHPWPLRLRGSRVEELAMKVNMPFGVPAPVTYQVQRLRLEPGDRLVLITDGMHDRAAAAVDLPALIHDTRDEHPREVVRALTAAVYEACEGSLLDDATTLVLDWHGNRRESRRGRGATTPDPR</sequence>
<dbReference type="EMBL" id="CP012382">
    <property type="protein sequence ID" value="AKZ59085.1"/>
    <property type="molecule type" value="Genomic_DNA"/>
</dbReference>
<evidence type="ECO:0000259" key="2">
    <source>
        <dbReference type="SMART" id="SM00331"/>
    </source>
</evidence>
<proteinExistence type="predicted"/>
<dbReference type="PANTHER" id="PTHR43156:SF2">
    <property type="entry name" value="STAGE II SPORULATION PROTEIN E"/>
    <property type="match status" value="1"/>
</dbReference>
<dbReference type="SUPFAM" id="SSF81606">
    <property type="entry name" value="PP2C-like"/>
    <property type="match status" value="1"/>
</dbReference>
<dbReference type="Proteomes" id="UP000061018">
    <property type="component" value="Chromosome"/>
</dbReference>
<dbReference type="SMART" id="SM00331">
    <property type="entry name" value="PP2C_SIG"/>
    <property type="match status" value="1"/>
</dbReference>